<proteinExistence type="predicted"/>
<gene>
    <name evidence="2" type="ORF">DdX_18212</name>
</gene>
<protein>
    <submittedName>
        <fullName evidence="2">Uncharacterized protein</fullName>
    </submittedName>
</protein>
<dbReference type="AlphaFoldDB" id="A0AAD4QV36"/>
<comment type="caution">
    <text evidence="2">The sequence shown here is derived from an EMBL/GenBank/DDBJ whole genome shotgun (WGS) entry which is preliminary data.</text>
</comment>
<dbReference type="Proteomes" id="UP001201812">
    <property type="component" value="Unassembled WGS sequence"/>
</dbReference>
<feature type="chain" id="PRO_5042049825" evidence="1">
    <location>
        <begin position="33"/>
        <end position="154"/>
    </location>
</feature>
<organism evidence="2 3">
    <name type="scientific">Ditylenchus destructor</name>
    <dbReference type="NCBI Taxonomy" id="166010"/>
    <lineage>
        <taxon>Eukaryota</taxon>
        <taxon>Metazoa</taxon>
        <taxon>Ecdysozoa</taxon>
        <taxon>Nematoda</taxon>
        <taxon>Chromadorea</taxon>
        <taxon>Rhabditida</taxon>
        <taxon>Tylenchina</taxon>
        <taxon>Tylenchomorpha</taxon>
        <taxon>Sphaerularioidea</taxon>
        <taxon>Anguinidae</taxon>
        <taxon>Anguininae</taxon>
        <taxon>Ditylenchus</taxon>
    </lineage>
</organism>
<sequence length="154" mass="16845">MALNKSTSHKFQLNHLICWLVGSLLIASSIEANELSSALSALHTEISGLNFDVHPSNMNNETIRANFAKLNNAIVNVKNLTNTTSNIGKRVAAATPNKTLIGLDVTNISNALNGIERELTKYQNLFNDYTKVITDFGKVKTKFSTLQQKVDALA</sequence>
<evidence type="ECO:0000256" key="1">
    <source>
        <dbReference type="SAM" id="SignalP"/>
    </source>
</evidence>
<evidence type="ECO:0000313" key="3">
    <source>
        <dbReference type="Proteomes" id="UP001201812"/>
    </source>
</evidence>
<feature type="signal peptide" evidence="1">
    <location>
        <begin position="1"/>
        <end position="32"/>
    </location>
</feature>
<accession>A0AAD4QV36</accession>
<dbReference type="EMBL" id="JAKKPZ010000244">
    <property type="protein sequence ID" value="KAI1697903.1"/>
    <property type="molecule type" value="Genomic_DNA"/>
</dbReference>
<keyword evidence="1" id="KW-0732">Signal</keyword>
<name>A0AAD4QV36_9BILA</name>
<keyword evidence="3" id="KW-1185">Reference proteome</keyword>
<reference evidence="2" key="1">
    <citation type="submission" date="2022-01" db="EMBL/GenBank/DDBJ databases">
        <title>Genome Sequence Resource for Two Populations of Ditylenchus destructor, the Migratory Endoparasitic Phytonematode.</title>
        <authorList>
            <person name="Zhang H."/>
            <person name="Lin R."/>
            <person name="Xie B."/>
        </authorList>
    </citation>
    <scope>NUCLEOTIDE SEQUENCE</scope>
    <source>
        <strain evidence="2">BazhouSP</strain>
    </source>
</reference>
<evidence type="ECO:0000313" key="2">
    <source>
        <dbReference type="EMBL" id="KAI1697903.1"/>
    </source>
</evidence>